<name>A0ABP8H7Y3_9BACT</name>
<evidence type="ECO:0000313" key="1">
    <source>
        <dbReference type="EMBL" id="GAA4335496.1"/>
    </source>
</evidence>
<protein>
    <submittedName>
        <fullName evidence="1">Uncharacterized protein</fullName>
    </submittedName>
</protein>
<gene>
    <name evidence="1" type="ORF">GCM10023184_30320</name>
</gene>
<proteinExistence type="predicted"/>
<sequence>MYQQVWQRYLPVIRIVMKRALSSGDQVLPLNAPDFERIGLTRKSGYKFEIGLANGKLRNVIVDVPLASALAQVLLEDATVQSLIQEREFVISLSPRYELSIRHIAHTTVPNEGE</sequence>
<accession>A0ABP8H7Y3</accession>
<comment type="caution">
    <text evidence="1">The sequence shown here is derived from an EMBL/GenBank/DDBJ whole genome shotgun (WGS) entry which is preliminary data.</text>
</comment>
<dbReference type="RefSeq" id="WP_345256595.1">
    <property type="nucleotide sequence ID" value="NZ_BAABGY010000008.1"/>
</dbReference>
<organism evidence="1 2">
    <name type="scientific">Flaviaesturariibacter amylovorans</name>
    <dbReference type="NCBI Taxonomy" id="1084520"/>
    <lineage>
        <taxon>Bacteria</taxon>
        <taxon>Pseudomonadati</taxon>
        <taxon>Bacteroidota</taxon>
        <taxon>Chitinophagia</taxon>
        <taxon>Chitinophagales</taxon>
        <taxon>Chitinophagaceae</taxon>
        <taxon>Flaviaestuariibacter</taxon>
    </lineage>
</organism>
<dbReference type="Proteomes" id="UP001501725">
    <property type="component" value="Unassembled WGS sequence"/>
</dbReference>
<evidence type="ECO:0000313" key="2">
    <source>
        <dbReference type="Proteomes" id="UP001501725"/>
    </source>
</evidence>
<dbReference type="EMBL" id="BAABGY010000008">
    <property type="protein sequence ID" value="GAA4335496.1"/>
    <property type="molecule type" value="Genomic_DNA"/>
</dbReference>
<keyword evidence="2" id="KW-1185">Reference proteome</keyword>
<reference evidence="2" key="1">
    <citation type="journal article" date="2019" name="Int. J. Syst. Evol. Microbiol.">
        <title>The Global Catalogue of Microorganisms (GCM) 10K type strain sequencing project: providing services to taxonomists for standard genome sequencing and annotation.</title>
        <authorList>
            <consortium name="The Broad Institute Genomics Platform"/>
            <consortium name="The Broad Institute Genome Sequencing Center for Infectious Disease"/>
            <person name="Wu L."/>
            <person name="Ma J."/>
        </authorList>
    </citation>
    <scope>NUCLEOTIDE SEQUENCE [LARGE SCALE GENOMIC DNA]</scope>
    <source>
        <strain evidence="2">JCM 17919</strain>
    </source>
</reference>